<proteinExistence type="predicted"/>
<keyword evidence="5" id="KW-0862">Zinc</keyword>
<feature type="region of interest" description="Disordered" evidence="7">
    <location>
        <begin position="40"/>
        <end position="95"/>
    </location>
</feature>
<dbReference type="PANTHER" id="PTHR10942">
    <property type="entry name" value="LEISHMANOLYSIN-LIKE PEPTIDASE"/>
    <property type="match status" value="1"/>
</dbReference>
<dbReference type="EMBL" id="FOTQ01000001">
    <property type="protein sequence ID" value="SFL56306.1"/>
    <property type="molecule type" value="Genomic_DNA"/>
</dbReference>
<evidence type="ECO:0000313" key="8">
    <source>
        <dbReference type="EMBL" id="SFL56306.1"/>
    </source>
</evidence>
<evidence type="ECO:0000256" key="5">
    <source>
        <dbReference type="ARBA" id="ARBA00022833"/>
    </source>
</evidence>
<dbReference type="Proteomes" id="UP000199144">
    <property type="component" value="Unassembled WGS sequence"/>
</dbReference>
<evidence type="ECO:0000256" key="2">
    <source>
        <dbReference type="ARBA" id="ARBA00022670"/>
    </source>
</evidence>
<dbReference type="GO" id="GO:0007155">
    <property type="term" value="P:cell adhesion"/>
    <property type="evidence" value="ECO:0007669"/>
    <property type="project" value="InterPro"/>
</dbReference>
<organism evidence="8 9">
    <name type="scientific">Shimia aestuarii</name>
    <dbReference type="NCBI Taxonomy" id="254406"/>
    <lineage>
        <taxon>Bacteria</taxon>
        <taxon>Pseudomonadati</taxon>
        <taxon>Pseudomonadota</taxon>
        <taxon>Alphaproteobacteria</taxon>
        <taxon>Rhodobacterales</taxon>
        <taxon>Roseobacteraceae</taxon>
    </lineage>
</organism>
<dbReference type="GO" id="GO:0005737">
    <property type="term" value="C:cytoplasm"/>
    <property type="evidence" value="ECO:0007669"/>
    <property type="project" value="TreeGrafter"/>
</dbReference>
<keyword evidence="3" id="KW-0479">Metal-binding</keyword>
<evidence type="ECO:0000256" key="4">
    <source>
        <dbReference type="ARBA" id="ARBA00022801"/>
    </source>
</evidence>
<feature type="region of interest" description="Disordered" evidence="7">
    <location>
        <begin position="143"/>
        <end position="212"/>
    </location>
</feature>
<dbReference type="InterPro" id="IPR001577">
    <property type="entry name" value="Peptidase_M8"/>
</dbReference>
<keyword evidence="2" id="KW-0645">Protease</keyword>
<sequence>MQKRDFAGPGAPLADLLPPEFDAELVASFFDSSATDRKAELLPDSDGPVLEQVQASDEPQLEETDNTNHLSSDRTIFDSDTPASSEAESEADKREFAKFEAADPLVLVDSYQSSNAFSGLEIAGNNAPIDLWKYARPLGEHDDATDSPLTGAGAKPTWSGGGKGGTDDGSDSGTGGKGKGKTKSDDGTTGDDGVVTPPPDDGVTPVEPDFVSGMDNPTGYNIAIVYVGTWSETLRQGIENAAEMISTLITDDLPDHNGIDDISITATLENIDGTDGYWGWGGYDTLRSDSLLPSSGYIKFDTSDTDRIESLGLWEDLMLHEMLHALGFGTTWSDMGLVEDFGGDLRFTGANATAAYNRDFADIAMHDALADFGVAVETEGGPGTAGVHWDDATFKNELMTGQLNYDNYLSDMSIAALEDMGYGTVLADSFIFT</sequence>
<name>A0A1I4IRC7_9RHOB</name>
<accession>A0A1I4IRC7</accession>
<keyword evidence="9" id="KW-1185">Reference proteome</keyword>
<evidence type="ECO:0000256" key="7">
    <source>
        <dbReference type="SAM" id="MobiDB-lite"/>
    </source>
</evidence>
<dbReference type="GO" id="GO:0016020">
    <property type="term" value="C:membrane"/>
    <property type="evidence" value="ECO:0007669"/>
    <property type="project" value="InterPro"/>
</dbReference>
<dbReference type="PANTHER" id="PTHR10942:SF0">
    <property type="entry name" value="LEISHMANOLYSIN-LIKE PEPTIDASE"/>
    <property type="match status" value="1"/>
</dbReference>
<dbReference type="Gene3D" id="3.90.132.10">
    <property type="entry name" value="Leishmanolysin , domain 2"/>
    <property type="match status" value="1"/>
</dbReference>
<dbReference type="STRING" id="254406.SAMN04488042_101692"/>
<dbReference type="SUPFAM" id="SSF55486">
    <property type="entry name" value="Metalloproteases ('zincins'), catalytic domain"/>
    <property type="match status" value="1"/>
</dbReference>
<dbReference type="OrthoDB" id="61573at2"/>
<dbReference type="GO" id="GO:0004222">
    <property type="term" value="F:metalloendopeptidase activity"/>
    <property type="evidence" value="ECO:0007669"/>
    <property type="project" value="InterPro"/>
</dbReference>
<dbReference type="GO" id="GO:0046872">
    <property type="term" value="F:metal ion binding"/>
    <property type="evidence" value="ECO:0007669"/>
    <property type="project" value="UniProtKB-KW"/>
</dbReference>
<evidence type="ECO:0000256" key="6">
    <source>
        <dbReference type="ARBA" id="ARBA00023049"/>
    </source>
</evidence>
<dbReference type="AlphaFoldDB" id="A0A1I4IRC7"/>
<reference evidence="8 9" key="1">
    <citation type="submission" date="2016-10" db="EMBL/GenBank/DDBJ databases">
        <authorList>
            <person name="de Groot N.N."/>
        </authorList>
    </citation>
    <scope>NUCLEOTIDE SEQUENCE [LARGE SCALE GENOMIC DNA]</scope>
    <source>
        <strain evidence="8 9">DSM 15283</strain>
    </source>
</reference>
<comment type="cofactor">
    <cofactor evidence="1">
        <name>Zn(2+)</name>
        <dbReference type="ChEBI" id="CHEBI:29105"/>
    </cofactor>
</comment>
<gene>
    <name evidence="8" type="ORF">SAMN04488042_101692</name>
</gene>
<keyword evidence="6" id="KW-0482">Metalloprotease</keyword>
<evidence type="ECO:0000256" key="1">
    <source>
        <dbReference type="ARBA" id="ARBA00001947"/>
    </source>
</evidence>
<dbReference type="GO" id="GO:0006508">
    <property type="term" value="P:proteolysis"/>
    <property type="evidence" value="ECO:0007669"/>
    <property type="project" value="UniProtKB-KW"/>
</dbReference>
<keyword evidence="4" id="KW-0378">Hydrolase</keyword>
<evidence type="ECO:0000313" key="9">
    <source>
        <dbReference type="Proteomes" id="UP000199144"/>
    </source>
</evidence>
<dbReference type="Pfam" id="PF01457">
    <property type="entry name" value="Peptidase_M8"/>
    <property type="match status" value="1"/>
</dbReference>
<evidence type="ECO:0000256" key="3">
    <source>
        <dbReference type="ARBA" id="ARBA00022723"/>
    </source>
</evidence>
<protein>
    <submittedName>
        <fullName evidence="8">Leishmanolysin</fullName>
    </submittedName>
</protein>
<feature type="compositionally biased region" description="Low complexity" evidence="7">
    <location>
        <begin position="191"/>
        <end position="206"/>
    </location>
</feature>